<dbReference type="GeneID" id="25729417"/>
<keyword evidence="9" id="KW-0732">Signal</keyword>
<evidence type="ECO:0000256" key="3">
    <source>
        <dbReference type="ARBA" id="ARBA00022448"/>
    </source>
</evidence>
<feature type="transmembrane region" description="Helical" evidence="8">
    <location>
        <begin position="611"/>
        <end position="632"/>
    </location>
</feature>
<keyword evidence="5 8" id="KW-1133">Transmembrane helix</keyword>
<dbReference type="GO" id="GO:0016020">
    <property type="term" value="C:membrane"/>
    <property type="evidence" value="ECO:0007669"/>
    <property type="project" value="UniProtKB-SubCell"/>
</dbReference>
<dbReference type="EMBL" id="KK100335">
    <property type="protein sequence ID" value="KIZ06744.1"/>
    <property type="molecule type" value="Genomic_DNA"/>
</dbReference>
<protein>
    <recommendedName>
        <fullName evidence="12">Metal-nicotianamine transporter YSL7</fullName>
    </recommendedName>
</protein>
<feature type="signal peptide" evidence="9">
    <location>
        <begin position="1"/>
        <end position="15"/>
    </location>
</feature>
<evidence type="ECO:0000256" key="4">
    <source>
        <dbReference type="ARBA" id="ARBA00022692"/>
    </source>
</evidence>
<evidence type="ECO:0000313" key="11">
    <source>
        <dbReference type="Proteomes" id="UP000054498"/>
    </source>
</evidence>
<feature type="compositionally biased region" description="Low complexity" evidence="7">
    <location>
        <begin position="346"/>
        <end position="358"/>
    </location>
</feature>
<feature type="transmembrane region" description="Helical" evidence="8">
    <location>
        <begin position="553"/>
        <end position="577"/>
    </location>
</feature>
<proteinExistence type="inferred from homology"/>
<feature type="transmembrane region" description="Helical" evidence="8">
    <location>
        <begin position="436"/>
        <end position="460"/>
    </location>
</feature>
<feature type="region of interest" description="Disordered" evidence="7">
    <location>
        <begin position="335"/>
        <end position="358"/>
    </location>
</feature>
<feature type="transmembrane region" description="Helical" evidence="8">
    <location>
        <begin position="497"/>
        <end position="512"/>
    </location>
</feature>
<keyword evidence="3" id="KW-0813">Transport</keyword>
<feature type="transmembrane region" description="Helical" evidence="8">
    <location>
        <begin position="686"/>
        <end position="710"/>
    </location>
</feature>
<reference evidence="10 11" key="1">
    <citation type="journal article" date="2013" name="BMC Genomics">
        <title>Reconstruction of the lipid metabolism for the microalga Monoraphidium neglectum from its genome sequence reveals characteristics suitable for biofuel production.</title>
        <authorList>
            <person name="Bogen C."/>
            <person name="Al-Dilaimi A."/>
            <person name="Albersmeier A."/>
            <person name="Wichmann J."/>
            <person name="Grundmann M."/>
            <person name="Rupp O."/>
            <person name="Lauersen K.J."/>
            <person name="Blifernez-Klassen O."/>
            <person name="Kalinowski J."/>
            <person name="Goesmann A."/>
            <person name="Mussgnug J.H."/>
            <person name="Kruse O."/>
        </authorList>
    </citation>
    <scope>NUCLEOTIDE SEQUENCE [LARGE SCALE GENOMIC DNA]</scope>
    <source>
        <strain evidence="10 11">SAG 48.87</strain>
    </source>
</reference>
<dbReference type="GO" id="GO:0035673">
    <property type="term" value="F:oligopeptide transmembrane transporter activity"/>
    <property type="evidence" value="ECO:0007669"/>
    <property type="project" value="InterPro"/>
</dbReference>
<evidence type="ECO:0000256" key="7">
    <source>
        <dbReference type="SAM" id="MobiDB-lite"/>
    </source>
</evidence>
<comment type="similarity">
    <text evidence="2">Belongs to the YSL (TC 2.A.67.2) family.</text>
</comment>
<keyword evidence="4 8" id="KW-0812">Transmembrane</keyword>
<feature type="transmembrane region" description="Helical" evidence="8">
    <location>
        <begin position="25"/>
        <end position="43"/>
    </location>
</feature>
<keyword evidence="6 8" id="KW-0472">Membrane</keyword>
<dbReference type="AlphaFoldDB" id="A0A0D2LK43"/>
<evidence type="ECO:0000256" key="5">
    <source>
        <dbReference type="ARBA" id="ARBA00022989"/>
    </source>
</evidence>
<comment type="subcellular location">
    <subcellularLocation>
        <location evidence="1">Membrane</location>
        <topology evidence="1">Multi-pass membrane protein</topology>
    </subcellularLocation>
</comment>
<feature type="transmembrane region" description="Helical" evidence="8">
    <location>
        <begin position="176"/>
        <end position="194"/>
    </location>
</feature>
<feature type="transmembrane region" description="Helical" evidence="8">
    <location>
        <begin position="276"/>
        <end position="301"/>
    </location>
</feature>
<dbReference type="KEGG" id="mng:MNEG_1209"/>
<sequence>MLFCIIGLKLSLGTAGIIPSLNIPGGLISFAAIKSLTAFGTGMRTQQRAPLLHKLLFQPFGLQENTAMQTYILSMGVGGFGSYMTGMGYQAYLNMGGAPRGSPDFHPEAVYDPVPSKTIPYFLLTSLTGAFLLTQLRKLMICDWKLPFPSGTASGIMLTSFHTATGEAAAMFKVKLLGITGFFSFLFSMAKWFFQGTDYACGFSAWPTFGFAAMKYTFNFDWQLNYVGAGMICPHIVNWSMLVGAILSWGVMWPLMERKAGDWYPAGLDSHDFQGLFGYKVFLVIAILMGEGLYMVAKVLYSTVRDTRKRMLATRAARRLPRFTAEKAAVDNTLISESEDSDDPAQFEAPATAPAASKEAGAVTGTLNVIAASKRVAKSSDAGMVKGGKAVQEHHRPPAFADGLVVDEDEAEDDLLQFKETPAERRLRTAVFLREVIPWQLVPLGYGGLAILSTIFLPMVYTPIKWYYVLVAYIVSPLFALPNSYGCGLTDWDMSSMYGKLCLFIFAAWAGVEGNGVIVGLGVCGVVLNATSAAATLMGDFRTGYVTLTAPRAMFLAQLVGGLVGCVMGPYAFMLFYKTGQVNVPGGPYPTPFADIYRGMAVIGTKGFGALPKYCTTLMAVFFLAGILMCLVRDLLPRRFAKWVPSPMAMSIPFYIGAASAIDFWMGSIIMHIWEFFDKDSAAELATTVGAGLLVGDGLWAIPSSILAIVQKVPPLCMGFYPKGAGLCTLPYCMGFWAGGSDRVPT</sequence>
<gene>
    <name evidence="10" type="ORF">MNEG_1209</name>
</gene>
<evidence type="ECO:0000256" key="6">
    <source>
        <dbReference type="ARBA" id="ARBA00023136"/>
    </source>
</evidence>
<evidence type="ECO:0000256" key="1">
    <source>
        <dbReference type="ARBA" id="ARBA00004141"/>
    </source>
</evidence>
<dbReference type="PANTHER" id="PTHR31645:SF0">
    <property type="entry name" value="OLIGOPEPTIDE TRANSPORTER YGL114W-RELATED"/>
    <property type="match status" value="1"/>
</dbReference>
<feature type="transmembrane region" description="Helical" evidence="8">
    <location>
        <begin position="71"/>
        <end position="92"/>
    </location>
</feature>
<feature type="transmembrane region" description="Helical" evidence="8">
    <location>
        <begin position="518"/>
        <end position="541"/>
    </location>
</feature>
<dbReference type="NCBIfam" id="TIGR00728">
    <property type="entry name" value="OPT_sfam"/>
    <property type="match status" value="1"/>
</dbReference>
<feature type="transmembrane region" description="Helical" evidence="8">
    <location>
        <begin position="652"/>
        <end position="674"/>
    </location>
</feature>
<dbReference type="InterPro" id="IPR004813">
    <property type="entry name" value="OPT"/>
</dbReference>
<accession>A0A0D2LK43</accession>
<dbReference type="OrthoDB" id="627262at2759"/>
<dbReference type="STRING" id="145388.A0A0D2LK43"/>
<evidence type="ECO:0000256" key="2">
    <source>
        <dbReference type="ARBA" id="ARBA00010276"/>
    </source>
</evidence>
<dbReference type="Proteomes" id="UP000054498">
    <property type="component" value="Unassembled WGS sequence"/>
</dbReference>
<dbReference type="RefSeq" id="XP_013905763.1">
    <property type="nucleotide sequence ID" value="XM_014050309.1"/>
</dbReference>
<dbReference type="InterPro" id="IPR045035">
    <property type="entry name" value="YSL-like"/>
</dbReference>
<evidence type="ECO:0008006" key="12">
    <source>
        <dbReference type="Google" id="ProtNLM"/>
    </source>
</evidence>
<feature type="chain" id="PRO_5012994822" description="Metal-nicotianamine transporter YSL7" evidence="9">
    <location>
        <begin position="16"/>
        <end position="746"/>
    </location>
</feature>
<evidence type="ECO:0000256" key="8">
    <source>
        <dbReference type="SAM" id="Phobius"/>
    </source>
</evidence>
<name>A0A0D2LK43_9CHLO</name>
<dbReference type="Pfam" id="PF03169">
    <property type="entry name" value="OPT"/>
    <property type="match status" value="1"/>
</dbReference>
<evidence type="ECO:0000256" key="9">
    <source>
        <dbReference type="SAM" id="SignalP"/>
    </source>
</evidence>
<keyword evidence="11" id="KW-1185">Reference proteome</keyword>
<organism evidence="10 11">
    <name type="scientific">Monoraphidium neglectum</name>
    <dbReference type="NCBI Taxonomy" id="145388"/>
    <lineage>
        <taxon>Eukaryota</taxon>
        <taxon>Viridiplantae</taxon>
        <taxon>Chlorophyta</taxon>
        <taxon>core chlorophytes</taxon>
        <taxon>Chlorophyceae</taxon>
        <taxon>CS clade</taxon>
        <taxon>Sphaeropleales</taxon>
        <taxon>Selenastraceae</taxon>
        <taxon>Monoraphidium</taxon>
    </lineage>
</organism>
<feature type="transmembrane region" description="Helical" evidence="8">
    <location>
        <begin position="466"/>
        <end position="485"/>
    </location>
</feature>
<dbReference type="PANTHER" id="PTHR31645">
    <property type="entry name" value="OLIGOPEPTIDE TRANSPORTER YGL114W-RELATED"/>
    <property type="match status" value="1"/>
</dbReference>
<evidence type="ECO:0000313" key="10">
    <source>
        <dbReference type="EMBL" id="KIZ06744.1"/>
    </source>
</evidence>